<protein>
    <submittedName>
        <fullName evidence="2">Uncharacterized protein</fullName>
    </submittedName>
</protein>
<feature type="compositionally biased region" description="Polar residues" evidence="1">
    <location>
        <begin position="1"/>
        <end position="14"/>
    </location>
</feature>
<evidence type="ECO:0000313" key="2">
    <source>
        <dbReference type="EMBL" id="KNC78851.1"/>
    </source>
</evidence>
<reference evidence="2 3" key="1">
    <citation type="submission" date="2011-02" db="EMBL/GenBank/DDBJ databases">
        <title>The Genome Sequence of Sphaeroforma arctica JP610.</title>
        <authorList>
            <consortium name="The Broad Institute Genome Sequencing Platform"/>
            <person name="Russ C."/>
            <person name="Cuomo C."/>
            <person name="Young S.K."/>
            <person name="Zeng Q."/>
            <person name="Gargeya S."/>
            <person name="Alvarado L."/>
            <person name="Berlin A."/>
            <person name="Chapman S.B."/>
            <person name="Chen Z."/>
            <person name="Freedman E."/>
            <person name="Gellesch M."/>
            <person name="Goldberg J."/>
            <person name="Griggs A."/>
            <person name="Gujja S."/>
            <person name="Heilman E."/>
            <person name="Heiman D."/>
            <person name="Howarth C."/>
            <person name="Mehta T."/>
            <person name="Neiman D."/>
            <person name="Pearson M."/>
            <person name="Roberts A."/>
            <person name="Saif S."/>
            <person name="Shea T."/>
            <person name="Shenoy N."/>
            <person name="Sisk P."/>
            <person name="Stolte C."/>
            <person name="Sykes S."/>
            <person name="White J."/>
            <person name="Yandava C."/>
            <person name="Burger G."/>
            <person name="Gray M.W."/>
            <person name="Holland P.W.H."/>
            <person name="King N."/>
            <person name="Lang F.B.F."/>
            <person name="Roger A.J."/>
            <person name="Ruiz-Trillo I."/>
            <person name="Haas B."/>
            <person name="Nusbaum C."/>
            <person name="Birren B."/>
        </authorList>
    </citation>
    <scope>NUCLEOTIDE SEQUENCE [LARGE SCALE GENOMIC DNA]</scope>
    <source>
        <strain evidence="2 3">JP610</strain>
    </source>
</reference>
<evidence type="ECO:0000313" key="3">
    <source>
        <dbReference type="Proteomes" id="UP000054560"/>
    </source>
</evidence>
<feature type="compositionally biased region" description="Basic and acidic residues" evidence="1">
    <location>
        <begin position="16"/>
        <end position="29"/>
    </location>
</feature>
<dbReference type="GeneID" id="25909239"/>
<feature type="compositionally biased region" description="Polar residues" evidence="1">
    <location>
        <begin position="87"/>
        <end position="97"/>
    </location>
</feature>
<dbReference type="AlphaFoldDB" id="A0A0L0FQM8"/>
<organism evidence="2 3">
    <name type="scientific">Sphaeroforma arctica JP610</name>
    <dbReference type="NCBI Taxonomy" id="667725"/>
    <lineage>
        <taxon>Eukaryota</taxon>
        <taxon>Ichthyosporea</taxon>
        <taxon>Ichthyophonida</taxon>
        <taxon>Sphaeroforma</taxon>
    </lineage>
</organism>
<dbReference type="RefSeq" id="XP_014152753.1">
    <property type="nucleotide sequence ID" value="XM_014297278.1"/>
</dbReference>
<dbReference type="EMBL" id="KQ242412">
    <property type="protein sequence ID" value="KNC78851.1"/>
    <property type="molecule type" value="Genomic_DNA"/>
</dbReference>
<name>A0A0L0FQM8_9EUKA</name>
<feature type="region of interest" description="Disordered" evidence="1">
    <location>
        <begin position="1"/>
        <end position="161"/>
    </location>
</feature>
<keyword evidence="3" id="KW-1185">Reference proteome</keyword>
<feature type="non-terminal residue" evidence="2">
    <location>
        <position position="1"/>
    </location>
</feature>
<evidence type="ECO:0000256" key="1">
    <source>
        <dbReference type="SAM" id="MobiDB-lite"/>
    </source>
</evidence>
<feature type="compositionally biased region" description="Low complexity" evidence="1">
    <location>
        <begin position="104"/>
        <end position="116"/>
    </location>
</feature>
<feature type="compositionally biased region" description="Basic and acidic residues" evidence="1">
    <location>
        <begin position="128"/>
        <end position="139"/>
    </location>
</feature>
<gene>
    <name evidence="2" type="ORF">SARC_08735</name>
</gene>
<proteinExistence type="predicted"/>
<dbReference type="Proteomes" id="UP000054560">
    <property type="component" value="Unassembled WGS sequence"/>
</dbReference>
<sequence length="190" mass="20015">KQSSKSKPGSNTASKRLADSHASSHDQKKMKLSQEVSGARSGGATFAKRPLLSTTPLAEKEDSAKNSHGNLKRKKSKLSHSPPDMTQAGSKQPTSHLQVAEGKSLNVSSNRSSGNSRPVLTPSSGATHEAEKHDGEGDKNGANSVPANMPTFGKVDMPTLGPRGTGIVSLTNSVIFSSKYSEECLDQTKF</sequence>
<accession>A0A0L0FQM8</accession>